<reference evidence="1" key="2">
    <citation type="submission" date="2020-11" db="EMBL/GenBank/DDBJ databases">
        <authorList>
            <person name="McCartney M.A."/>
            <person name="Auch B."/>
            <person name="Kono T."/>
            <person name="Mallez S."/>
            <person name="Becker A."/>
            <person name="Gohl D.M."/>
            <person name="Silverstein K.A.T."/>
            <person name="Koren S."/>
            <person name="Bechman K.B."/>
            <person name="Herman A."/>
            <person name="Abrahante J.E."/>
            <person name="Garbe J."/>
        </authorList>
    </citation>
    <scope>NUCLEOTIDE SEQUENCE</scope>
    <source>
        <strain evidence="1">Duluth1</strain>
        <tissue evidence="1">Whole animal</tissue>
    </source>
</reference>
<evidence type="ECO:0000313" key="1">
    <source>
        <dbReference type="EMBL" id="KAH3881649.1"/>
    </source>
</evidence>
<evidence type="ECO:0000313" key="2">
    <source>
        <dbReference type="Proteomes" id="UP000828390"/>
    </source>
</evidence>
<reference evidence="1" key="1">
    <citation type="journal article" date="2019" name="bioRxiv">
        <title>The Genome of the Zebra Mussel, Dreissena polymorpha: A Resource for Invasive Species Research.</title>
        <authorList>
            <person name="McCartney M.A."/>
            <person name="Auch B."/>
            <person name="Kono T."/>
            <person name="Mallez S."/>
            <person name="Zhang Y."/>
            <person name="Obille A."/>
            <person name="Becker A."/>
            <person name="Abrahante J.E."/>
            <person name="Garbe J."/>
            <person name="Badalamenti J.P."/>
            <person name="Herman A."/>
            <person name="Mangelson H."/>
            <person name="Liachko I."/>
            <person name="Sullivan S."/>
            <person name="Sone E.D."/>
            <person name="Koren S."/>
            <person name="Silverstein K.A.T."/>
            <person name="Beckman K.B."/>
            <person name="Gohl D.M."/>
        </authorList>
    </citation>
    <scope>NUCLEOTIDE SEQUENCE</scope>
    <source>
        <strain evidence="1">Duluth1</strain>
        <tissue evidence="1">Whole animal</tissue>
    </source>
</reference>
<organism evidence="1 2">
    <name type="scientific">Dreissena polymorpha</name>
    <name type="common">Zebra mussel</name>
    <name type="synonym">Mytilus polymorpha</name>
    <dbReference type="NCBI Taxonomy" id="45954"/>
    <lineage>
        <taxon>Eukaryota</taxon>
        <taxon>Metazoa</taxon>
        <taxon>Spiralia</taxon>
        <taxon>Lophotrochozoa</taxon>
        <taxon>Mollusca</taxon>
        <taxon>Bivalvia</taxon>
        <taxon>Autobranchia</taxon>
        <taxon>Heteroconchia</taxon>
        <taxon>Euheterodonta</taxon>
        <taxon>Imparidentia</taxon>
        <taxon>Neoheterodontei</taxon>
        <taxon>Myida</taxon>
        <taxon>Dreissenoidea</taxon>
        <taxon>Dreissenidae</taxon>
        <taxon>Dreissena</taxon>
    </lineage>
</organism>
<protein>
    <submittedName>
        <fullName evidence="1">Uncharacterized protein</fullName>
    </submittedName>
</protein>
<dbReference type="Proteomes" id="UP000828390">
    <property type="component" value="Unassembled WGS sequence"/>
</dbReference>
<gene>
    <name evidence="1" type="ORF">DPMN_005575</name>
</gene>
<comment type="caution">
    <text evidence="1">The sequence shown here is derived from an EMBL/GenBank/DDBJ whole genome shotgun (WGS) entry which is preliminary data.</text>
</comment>
<accession>A0A9D4MTU5</accession>
<name>A0A9D4MTU5_DREPO</name>
<proteinExistence type="predicted"/>
<sequence length="66" mass="7764">MAAEDPEIQRLLNHAEEFYSLSLSFFSGAGRRYQLLHVLIFCSQSKRLHRSRNMILPRPQRQAKYG</sequence>
<dbReference type="AlphaFoldDB" id="A0A9D4MTU5"/>
<dbReference type="EMBL" id="JAIWYP010000001">
    <property type="protein sequence ID" value="KAH3881649.1"/>
    <property type="molecule type" value="Genomic_DNA"/>
</dbReference>
<keyword evidence="2" id="KW-1185">Reference proteome</keyword>